<gene>
    <name evidence="2" type="ORF">MNEG_8339</name>
</gene>
<feature type="domain" description="ELMO" evidence="1">
    <location>
        <begin position="36"/>
        <end position="212"/>
    </location>
</feature>
<dbReference type="InterPro" id="IPR006816">
    <property type="entry name" value="ELMO_dom"/>
</dbReference>
<organism evidence="2 3">
    <name type="scientific">Monoraphidium neglectum</name>
    <dbReference type="NCBI Taxonomy" id="145388"/>
    <lineage>
        <taxon>Eukaryota</taxon>
        <taxon>Viridiplantae</taxon>
        <taxon>Chlorophyta</taxon>
        <taxon>core chlorophytes</taxon>
        <taxon>Chlorophyceae</taxon>
        <taxon>CS clade</taxon>
        <taxon>Sphaeropleales</taxon>
        <taxon>Selenastraceae</taxon>
        <taxon>Monoraphidium</taxon>
    </lineage>
</organism>
<dbReference type="PANTHER" id="PTHR12771:SF56">
    <property type="entry name" value="CED-12"/>
    <property type="match status" value="1"/>
</dbReference>
<dbReference type="AlphaFoldDB" id="A0A0D2JK30"/>
<protein>
    <submittedName>
        <fullName evidence="2">ELMO domain-containing protein A</fullName>
    </submittedName>
</protein>
<dbReference type="KEGG" id="mng:MNEG_8339"/>
<dbReference type="Pfam" id="PF04727">
    <property type="entry name" value="ELMO_CED12"/>
    <property type="match status" value="1"/>
</dbReference>
<dbReference type="RefSeq" id="XP_013898642.1">
    <property type="nucleotide sequence ID" value="XM_014043188.1"/>
</dbReference>
<evidence type="ECO:0000313" key="2">
    <source>
        <dbReference type="EMBL" id="KIY99622.1"/>
    </source>
</evidence>
<dbReference type="InterPro" id="IPR050868">
    <property type="entry name" value="ELMO_domain-containing"/>
</dbReference>
<evidence type="ECO:0000259" key="1">
    <source>
        <dbReference type="PROSITE" id="PS51335"/>
    </source>
</evidence>
<dbReference type="EMBL" id="KK101792">
    <property type="protein sequence ID" value="KIY99622.1"/>
    <property type="molecule type" value="Genomic_DNA"/>
</dbReference>
<keyword evidence="3" id="KW-1185">Reference proteome</keyword>
<dbReference type="PROSITE" id="PS51335">
    <property type="entry name" value="ELMO"/>
    <property type="match status" value="1"/>
</dbReference>
<accession>A0A0D2JK30</accession>
<evidence type="ECO:0000313" key="3">
    <source>
        <dbReference type="Proteomes" id="UP000054498"/>
    </source>
</evidence>
<proteinExistence type="predicted"/>
<sequence>MPIAATRRMRARRGQASRLEELQARIGVPYDPENPLHQEGLRELWDLSFPGTPCPGLKDEQWKEMGWQNADPTSDFRAAGLLGLDNLCHLGRAQPALFAALRGKTRGARSSWEYPFGAAGVNITWLLVELLQLQQGGGPGGGDGGDSGGGAVAATAAGRGFLGLLGADGAAFEEVYCATFDLLDRVWLERRATYMEFNSVLKDVRERVRRGLASGPRDAAALRGALGLPALGAR</sequence>
<dbReference type="GeneID" id="25741215"/>
<dbReference type="Proteomes" id="UP000054498">
    <property type="component" value="Unassembled WGS sequence"/>
</dbReference>
<name>A0A0D2JK30_9CHLO</name>
<dbReference type="PANTHER" id="PTHR12771">
    <property type="entry name" value="ENGULFMENT AND CELL MOTILITY"/>
    <property type="match status" value="1"/>
</dbReference>
<dbReference type="OrthoDB" id="67155at2759"/>
<reference evidence="2 3" key="1">
    <citation type="journal article" date="2013" name="BMC Genomics">
        <title>Reconstruction of the lipid metabolism for the microalga Monoraphidium neglectum from its genome sequence reveals characteristics suitable for biofuel production.</title>
        <authorList>
            <person name="Bogen C."/>
            <person name="Al-Dilaimi A."/>
            <person name="Albersmeier A."/>
            <person name="Wichmann J."/>
            <person name="Grundmann M."/>
            <person name="Rupp O."/>
            <person name="Lauersen K.J."/>
            <person name="Blifernez-Klassen O."/>
            <person name="Kalinowski J."/>
            <person name="Goesmann A."/>
            <person name="Mussgnug J.H."/>
            <person name="Kruse O."/>
        </authorList>
    </citation>
    <scope>NUCLEOTIDE SEQUENCE [LARGE SCALE GENOMIC DNA]</scope>
    <source>
        <strain evidence="2 3">SAG 48.87</strain>
    </source>
</reference>